<gene>
    <name evidence="2" type="ORF">TUM3794_19580</name>
</gene>
<accession>A0ABQ4P054</accession>
<dbReference type="EMBL" id="BPEU01000012">
    <property type="protein sequence ID" value="GIU40794.1"/>
    <property type="molecule type" value="Genomic_DNA"/>
</dbReference>
<reference evidence="2 3" key="1">
    <citation type="submission" date="2021-05" db="EMBL/GenBank/DDBJ databases">
        <title>Molecular characterization for Shewanella algae harboring chromosomal blaOXA-55-like strains isolated from clinical and environment sample.</title>
        <authorList>
            <person name="Ohama Y."/>
            <person name="Aoki K."/>
            <person name="Harada S."/>
            <person name="Moriya K."/>
            <person name="Ishii Y."/>
            <person name="Tateda K."/>
        </authorList>
    </citation>
    <scope>NUCLEOTIDE SEQUENCE [LARGE SCALE GENOMIC DNA]</scope>
    <source>
        <strain evidence="2 3">MBTL60-118</strain>
    </source>
</reference>
<proteinExistence type="predicted"/>
<name>A0ABQ4P054_SHECO</name>
<protein>
    <submittedName>
        <fullName evidence="2">Uncharacterized protein</fullName>
    </submittedName>
</protein>
<keyword evidence="3" id="KW-1185">Reference proteome</keyword>
<dbReference type="Proteomes" id="UP000773469">
    <property type="component" value="Unassembled WGS sequence"/>
</dbReference>
<feature type="signal peptide" evidence="1">
    <location>
        <begin position="1"/>
        <end position="39"/>
    </location>
</feature>
<feature type="chain" id="PRO_5045158907" evidence="1">
    <location>
        <begin position="40"/>
        <end position="275"/>
    </location>
</feature>
<evidence type="ECO:0000313" key="2">
    <source>
        <dbReference type="EMBL" id="GIU40794.1"/>
    </source>
</evidence>
<organism evidence="2 3">
    <name type="scientific">Shewanella colwelliana</name>
    <name type="common">Alteromonas colwelliana</name>
    <dbReference type="NCBI Taxonomy" id="23"/>
    <lineage>
        <taxon>Bacteria</taxon>
        <taxon>Pseudomonadati</taxon>
        <taxon>Pseudomonadota</taxon>
        <taxon>Gammaproteobacteria</taxon>
        <taxon>Alteromonadales</taxon>
        <taxon>Shewanellaceae</taxon>
        <taxon>Shewanella</taxon>
    </lineage>
</organism>
<evidence type="ECO:0000313" key="3">
    <source>
        <dbReference type="Proteomes" id="UP000773469"/>
    </source>
</evidence>
<evidence type="ECO:0000256" key="1">
    <source>
        <dbReference type="SAM" id="SignalP"/>
    </source>
</evidence>
<sequence>MSCNKEQTKRITHKLIVKRLTNILFLGFSALLVSPLAHAAQPNITSYIATNSGAQCDSNITSTQYQATYQITTTDHHSNAQQHVTLTLTRLNDRILYQHNEVSFEAWNKNGEYVRYFPAQKRSISYRRGDLLALNIDTDLDRQFHIISKHGLSQLSQGSTMTGKCLNQQQFVSRDAEQNVAVTWLPQMALPNVLTVDNRYQSIHYKLTELKAISKDLFNQRIGGYQDLDFADVGDSESDPFIAKMITQGFIQHGSSGFYNADGQMIDGGHGGHQH</sequence>
<keyword evidence="1" id="KW-0732">Signal</keyword>
<comment type="caution">
    <text evidence="2">The sequence shown here is derived from an EMBL/GenBank/DDBJ whole genome shotgun (WGS) entry which is preliminary data.</text>
</comment>